<proteinExistence type="predicted"/>
<reference evidence="1" key="1">
    <citation type="journal article" date="2015" name="Nature">
        <title>Complex archaea that bridge the gap between prokaryotes and eukaryotes.</title>
        <authorList>
            <person name="Spang A."/>
            <person name="Saw J.H."/>
            <person name="Jorgensen S.L."/>
            <person name="Zaremba-Niedzwiedzka K."/>
            <person name="Martijn J."/>
            <person name="Lind A.E."/>
            <person name="van Eijk R."/>
            <person name="Schleper C."/>
            <person name="Guy L."/>
            <person name="Ettema T.J."/>
        </authorList>
    </citation>
    <scope>NUCLEOTIDE SEQUENCE</scope>
</reference>
<comment type="caution">
    <text evidence="1">The sequence shown here is derived from an EMBL/GenBank/DDBJ whole genome shotgun (WGS) entry which is preliminary data.</text>
</comment>
<dbReference type="AlphaFoldDB" id="A0A0F9TDN5"/>
<organism evidence="1">
    <name type="scientific">marine sediment metagenome</name>
    <dbReference type="NCBI Taxonomy" id="412755"/>
    <lineage>
        <taxon>unclassified sequences</taxon>
        <taxon>metagenomes</taxon>
        <taxon>ecological metagenomes</taxon>
    </lineage>
</organism>
<accession>A0A0F9TDN5</accession>
<sequence length="73" mass="8794">MKREEGKPMGIAKWRDGSDKLCSECGEPIFTFQPMVSTTTQIPKKRHCRHFLCFPQRINYCDRKWKGYYLQEY</sequence>
<dbReference type="EMBL" id="LAZR01000249">
    <property type="protein sequence ID" value="KKN79360.1"/>
    <property type="molecule type" value="Genomic_DNA"/>
</dbReference>
<gene>
    <name evidence="1" type="ORF">LCGC14_0341420</name>
</gene>
<name>A0A0F9TDN5_9ZZZZ</name>
<evidence type="ECO:0000313" key="1">
    <source>
        <dbReference type="EMBL" id="KKN79360.1"/>
    </source>
</evidence>
<protein>
    <submittedName>
        <fullName evidence="1">Uncharacterized protein</fullName>
    </submittedName>
</protein>